<proteinExistence type="predicted"/>
<evidence type="ECO:0000313" key="1">
    <source>
        <dbReference type="EMBL" id="PFR90971.1"/>
    </source>
</evidence>
<sequence length="111" mass="12368">MTCKTFYYKKAQVARLECEGDGAPDVEAFFASQEGAKPPSILATGAGLYKKRRRLISPGWLRFFPTEGAFYLLVGKVLRREGLGAGAGLHKKAQVARSKYELAYNKFICMR</sequence>
<evidence type="ECO:0000313" key="2">
    <source>
        <dbReference type="Proteomes" id="UP000226357"/>
    </source>
</evidence>
<gene>
    <name evidence="1" type="ORF">COK38_23045</name>
</gene>
<dbReference type="Proteomes" id="UP000226357">
    <property type="component" value="Unassembled WGS sequence"/>
</dbReference>
<dbReference type="EMBL" id="NVBO01000292">
    <property type="protein sequence ID" value="PFR90971.1"/>
    <property type="molecule type" value="Genomic_DNA"/>
</dbReference>
<protein>
    <submittedName>
        <fullName evidence="1">Uncharacterized protein</fullName>
    </submittedName>
</protein>
<dbReference type="NCBIfam" id="NF041643">
    <property type="entry name" value="EAxFAS_anti"/>
    <property type="match status" value="1"/>
</dbReference>
<name>A0AA44Q732_BACCE</name>
<organism evidence="1 2">
    <name type="scientific">Bacillus cereus</name>
    <dbReference type="NCBI Taxonomy" id="1396"/>
    <lineage>
        <taxon>Bacteria</taxon>
        <taxon>Bacillati</taxon>
        <taxon>Bacillota</taxon>
        <taxon>Bacilli</taxon>
        <taxon>Bacillales</taxon>
        <taxon>Bacillaceae</taxon>
        <taxon>Bacillus</taxon>
        <taxon>Bacillus cereus group</taxon>
    </lineage>
</organism>
<comment type="caution">
    <text evidence="1">The sequence shown here is derived from an EMBL/GenBank/DDBJ whole genome shotgun (WGS) entry which is preliminary data.</text>
</comment>
<dbReference type="AlphaFoldDB" id="A0AA44Q732"/>
<reference evidence="1 2" key="1">
    <citation type="submission" date="2017-09" db="EMBL/GenBank/DDBJ databases">
        <title>Large-scale bioinformatics analysis of Bacillus genomes uncovers conserved roles of natural products in bacterial physiology.</title>
        <authorList>
            <consortium name="Agbiome Team Llc"/>
            <person name="Bleich R.M."/>
            <person name="Grubbs K.J."/>
            <person name="Santa Maria K.C."/>
            <person name="Allen S.E."/>
            <person name="Farag S."/>
            <person name="Shank E.A."/>
            <person name="Bowers A."/>
        </authorList>
    </citation>
    <scope>NUCLEOTIDE SEQUENCE [LARGE SCALE GENOMIC DNA]</scope>
    <source>
        <strain evidence="1 2">AFS067272</strain>
    </source>
</reference>
<accession>A0AA44Q732</accession>